<feature type="transmembrane region" description="Helical" evidence="1">
    <location>
        <begin position="165"/>
        <end position="184"/>
    </location>
</feature>
<accession>A0ABM7RH35</accession>
<dbReference type="Pfam" id="PF07399">
    <property type="entry name" value="Na_H_antiport_3"/>
    <property type="match status" value="1"/>
</dbReference>
<protein>
    <recommendedName>
        <fullName evidence="5">Na+/H+ antiporter</fullName>
    </recommendedName>
</protein>
<feature type="transmembrane region" description="Helical" evidence="1">
    <location>
        <begin position="64"/>
        <end position="85"/>
    </location>
</feature>
<dbReference type="InterPro" id="IPR009978">
    <property type="entry name" value="Na_H_antiport_3"/>
</dbReference>
<feature type="transmembrane region" description="Helical" evidence="1">
    <location>
        <begin position="135"/>
        <end position="153"/>
    </location>
</feature>
<proteinExistence type="predicted"/>
<gene>
    <name evidence="3" type="ORF">HAHE_38550</name>
</gene>
<feature type="chain" id="PRO_5046411856" description="Na+/H+ antiporter" evidence="2">
    <location>
        <begin position="23"/>
        <end position="545"/>
    </location>
</feature>
<dbReference type="EMBL" id="AP024702">
    <property type="protein sequence ID" value="BCX49947.1"/>
    <property type="molecule type" value="Genomic_DNA"/>
</dbReference>
<dbReference type="Proteomes" id="UP001374893">
    <property type="component" value="Chromosome"/>
</dbReference>
<dbReference type="RefSeq" id="WP_338686791.1">
    <property type="nucleotide sequence ID" value="NZ_AP024702.1"/>
</dbReference>
<feature type="transmembrane region" description="Helical" evidence="1">
    <location>
        <begin position="454"/>
        <end position="472"/>
    </location>
</feature>
<evidence type="ECO:0008006" key="5">
    <source>
        <dbReference type="Google" id="ProtNLM"/>
    </source>
</evidence>
<name>A0ABM7RH35_9BACT</name>
<keyword evidence="1" id="KW-1133">Transmembrane helix</keyword>
<feature type="transmembrane region" description="Helical" evidence="1">
    <location>
        <begin position="492"/>
        <end position="511"/>
    </location>
</feature>
<keyword evidence="4" id="KW-1185">Reference proteome</keyword>
<reference evidence="3 4" key="1">
    <citation type="submission" date="2021-06" db="EMBL/GenBank/DDBJ databases">
        <title>Complete genome of Haloferula helveola possessing various polysaccharide degrading enzymes.</title>
        <authorList>
            <person name="Takami H."/>
            <person name="Huang C."/>
            <person name="Hamasaki K."/>
        </authorList>
    </citation>
    <scope>NUCLEOTIDE SEQUENCE [LARGE SCALE GENOMIC DNA]</scope>
    <source>
        <strain evidence="3 4">CN-1</strain>
    </source>
</reference>
<feature type="transmembrane region" description="Helical" evidence="1">
    <location>
        <begin position="246"/>
        <end position="269"/>
    </location>
</feature>
<keyword evidence="1" id="KW-0472">Membrane</keyword>
<feature type="transmembrane region" description="Helical" evidence="1">
    <location>
        <begin position="390"/>
        <end position="410"/>
    </location>
</feature>
<feature type="signal peptide" evidence="2">
    <location>
        <begin position="1"/>
        <end position="22"/>
    </location>
</feature>
<organism evidence="3 4">
    <name type="scientific">Haloferula helveola</name>
    <dbReference type="NCBI Taxonomy" id="490095"/>
    <lineage>
        <taxon>Bacteria</taxon>
        <taxon>Pseudomonadati</taxon>
        <taxon>Verrucomicrobiota</taxon>
        <taxon>Verrucomicrobiia</taxon>
        <taxon>Verrucomicrobiales</taxon>
        <taxon>Verrucomicrobiaceae</taxon>
        <taxon>Haloferula</taxon>
    </lineage>
</organism>
<evidence type="ECO:0000256" key="2">
    <source>
        <dbReference type="SAM" id="SignalP"/>
    </source>
</evidence>
<keyword evidence="2" id="KW-0732">Signal</keyword>
<evidence type="ECO:0000256" key="1">
    <source>
        <dbReference type="SAM" id="Phobius"/>
    </source>
</evidence>
<feature type="transmembrane region" description="Helical" evidence="1">
    <location>
        <begin position="204"/>
        <end position="234"/>
    </location>
</feature>
<keyword evidence="1" id="KW-0812">Transmembrane</keyword>
<feature type="transmembrane region" description="Helical" evidence="1">
    <location>
        <begin position="422"/>
        <end position="442"/>
    </location>
</feature>
<feature type="transmembrane region" description="Helical" evidence="1">
    <location>
        <begin position="289"/>
        <end position="309"/>
    </location>
</feature>
<evidence type="ECO:0000313" key="3">
    <source>
        <dbReference type="EMBL" id="BCX49947.1"/>
    </source>
</evidence>
<sequence>MSRRLPYLLLLLLVLLAPAAFAAGGAHALEAPKFQTQMEAFPSQEAAAGMTGIMDKIKFRASEAPFLMVATIIFVCAILHTFFAVPITKYAHKLQHDHDARIRREMEAKGLPAHAADMVSFKATLFHFLGEIEAIFGIWVIVLLGAMFFYYDVETVEAYMSGVNFTEPMFVVIIMALASTRPVLNFAEDCLSLFARIGKQTPSAWWLSILIIGPILGSFITEPGAMTISAMLLAKKFYRLKPSPMFAYGTLGLLFVNISVGGVLTHFAAPPVLMVATKWGLTTPEMLMHFGDKAVLGILTSTALYYFFFRKELASMAGRLPDHDGDGRGDLGEGHGKVPVWITVVHLLFMGWTVFFSHFPSMFIGGFLFFLAFRMATAHHQHAVNLRGPVLVGFFLAGLVIHGGLQGWWLAPIISSLTEVPLFIGSVILTSFNDNAAITFLASQVPDLGAHLKYAVLAGAVTGGGLTVIANAPNPAGQALLNRFFGDGISPLKLAAAALIPTVIAACYMLLFPDNGIDKIFEMEAPAEHVEASHPESEAVDPGNH</sequence>
<evidence type="ECO:0000313" key="4">
    <source>
        <dbReference type="Proteomes" id="UP001374893"/>
    </source>
</evidence>